<dbReference type="OrthoDB" id="533167at2759"/>
<comment type="caution">
    <text evidence="3">The sequence shown here is derived from an EMBL/GenBank/DDBJ whole genome shotgun (WGS) entry which is preliminary data.</text>
</comment>
<feature type="compositionally biased region" description="Pro residues" evidence="1">
    <location>
        <begin position="2031"/>
        <end position="2047"/>
    </location>
</feature>
<feature type="compositionally biased region" description="Pro residues" evidence="1">
    <location>
        <begin position="797"/>
        <end position="807"/>
    </location>
</feature>
<name>A0A8J4C7G7_9CHLO</name>
<feature type="region of interest" description="Disordered" evidence="1">
    <location>
        <begin position="787"/>
        <end position="864"/>
    </location>
</feature>
<dbReference type="Proteomes" id="UP000747110">
    <property type="component" value="Unassembled WGS sequence"/>
</dbReference>
<evidence type="ECO:0000313" key="4">
    <source>
        <dbReference type="EMBL" id="GIM00950.1"/>
    </source>
</evidence>
<accession>A0A8J4C7G7</accession>
<feature type="transmembrane region" description="Helical" evidence="2">
    <location>
        <begin position="227"/>
        <end position="251"/>
    </location>
</feature>
<keyword evidence="2" id="KW-0812">Transmembrane</keyword>
<feature type="transmembrane region" description="Helical" evidence="2">
    <location>
        <begin position="1750"/>
        <end position="1773"/>
    </location>
</feature>
<dbReference type="EMBL" id="BNCQ01000008">
    <property type="protein sequence ID" value="GIM00950.1"/>
    <property type="molecule type" value="Genomic_DNA"/>
</dbReference>
<feature type="compositionally biased region" description="Basic and acidic residues" evidence="1">
    <location>
        <begin position="818"/>
        <end position="830"/>
    </location>
</feature>
<evidence type="ECO:0000313" key="5">
    <source>
        <dbReference type="Proteomes" id="UP000747110"/>
    </source>
</evidence>
<reference evidence="3" key="1">
    <citation type="journal article" date="2021" name="Proc. Natl. Acad. Sci. U.S.A.">
        <title>Three genomes in the algal genus Volvox reveal the fate of a haploid sex-determining region after a transition to homothallism.</title>
        <authorList>
            <person name="Yamamoto K."/>
            <person name="Hamaji T."/>
            <person name="Kawai-Toyooka H."/>
            <person name="Matsuzaki R."/>
            <person name="Takahashi F."/>
            <person name="Nishimura Y."/>
            <person name="Kawachi M."/>
            <person name="Noguchi H."/>
            <person name="Minakuchi Y."/>
            <person name="Umen J.G."/>
            <person name="Toyoda A."/>
            <person name="Nozaki H."/>
        </authorList>
    </citation>
    <scope>NUCLEOTIDE SEQUENCE</scope>
    <source>
        <strain evidence="4">NIES-3785</strain>
        <strain evidence="3">NIES-3786</strain>
    </source>
</reference>
<evidence type="ECO:0000256" key="2">
    <source>
        <dbReference type="SAM" id="Phobius"/>
    </source>
</evidence>
<organism evidence="3 5">
    <name type="scientific">Volvox reticuliferus</name>
    <dbReference type="NCBI Taxonomy" id="1737510"/>
    <lineage>
        <taxon>Eukaryota</taxon>
        <taxon>Viridiplantae</taxon>
        <taxon>Chlorophyta</taxon>
        <taxon>core chlorophytes</taxon>
        <taxon>Chlorophyceae</taxon>
        <taxon>CS clade</taxon>
        <taxon>Chlamydomonadales</taxon>
        <taxon>Volvocaceae</taxon>
        <taxon>Volvox</taxon>
    </lineage>
</organism>
<protein>
    <recommendedName>
        <fullName evidence="6">Glutamine amidotransferase type-2 domain-containing protein</fullName>
    </recommendedName>
</protein>
<evidence type="ECO:0000256" key="1">
    <source>
        <dbReference type="SAM" id="MobiDB-lite"/>
    </source>
</evidence>
<keyword evidence="2" id="KW-1133">Transmembrane helix</keyword>
<sequence length="2277" mass="239658">MGQCASLLPQLSQPVLGASSIGDASLKAQLMQTILVGSFGLAGFVAGASYAVALHEVTHVIAAWVLALVPDGGHAAATTLGVIQWAVANAAYLPSYLIAGGCKPLSAVPCITLPLPEDRHPSHWSIAAVRHSGWIASALLAALTCGMAAAAAPVTLPLTTGALLAAVLYGVAAASLLVLLGAVASDLLELQPSLSPSPPTPSALIAGGVCIQRCDQMQSRRSCQRSGVKATICFFCGNIGLLVAAAAGSAVDMMSVLRSQVAISSQRGAQSGGLVALVESAPGDAAGGTDGGTRGGKGGKRAVIDGIRSRCAPGKRDHLSVELHRRFGRALGRAPRLAGGHGIFVGHTRFATSSQPSEGESHPHQWSPPTTTPVWRTHPTTCRLEVAEEKFGVWITHNGDFDFWRLMGQDRTHSEVASFLNAALGCPSPARCDSVRVAGMIELLRTQGLWFASLRLAYYDTAVECSFADVVASADPSYASKHGASGGVHNGDAEGCRSRRVATRAELQALAAALEAAFTHLVANIEPDDPATLVLPKVMHDDDVGAVGHGGATAPVGNGSLYGGTGMVNNSVHGVADSVITDVGKEGSVHGNHFGNGLSRVQHGFGVSAGIGGGRPSVVPNEDMGPPAGAMDSFGVDEDDGDGTAAFLRERRPSFDGLMTGGERSLAGAVLAATMRAAVQRAAHDHQGQGMYGSMYGSMHGSMHGSHYPGATGTLAAAAAAADPASRFHRTSHTAQGSASQLLKMHVGSPPNAYSVLEHHPRGGAWTSVEHHGALDVRRRPGIAAAVHTGHPSTDPALPPPPLPPRAPTSNIHQAGGGRDRPAQMHDLKTRGGNAVPPVSAPPEPHGAAAAAGGANGSAAAPATGAAAGHGARLDIPVSYGQEAVNMACAMGWARNRGARAALVAALATAARKHLESTPGWTAWRTTIPSLDGLIRTALSYFVANDLYTASCRFLKHAKGSFGLAILCSLEPDRLCMGAWGQPMAMSFSQAHHAILYGSETNCAMIPIATRPGVSPAGGDSDATIDYGSGWVDVAAVAAAGGVPQQPTAARGGQLGPSVGHDTRRVQVRHIEDRFTDTIAVHGSTVEVIRDSSRHSSIHAGVAPGNTVGTHSVHSTYSAYGIPIPGAGAGAGNNPAMMMASSPPNGNRYLGNSLAMQLGTSPPNGNRYLGNSLAMQLGTSPPNGSRFGGISSAMMMGTSPPSSRMAMQRPQRRNAGGMPMTSLKGQPLGESVEADGGMTTYRTRHMVGGCRNDTLRAAAAHVAAHSDFIADSESRDVFRGYENGNYVPGPPDCGFGGPGVVAVTVAPEDEEMVIENGWGPAFATHRIDIDEGSGEMMQLVLTDPTDPASAVDNADGWCMFRVQPFVRLRVFQLRTGTEVDTREDFEAQERIVQLVNNPYVTFSPSLDLTPGRDYVADDLKDVPRVLSLLRDTWTDPNSLNRQTAEDLFQMIDKLVQFAMTGGASASERPGVDVLITGVESSLWIAEQWAGDLKLIFPQLSVKAVSANKIISVLGNARGRIPPTGSTFCRSSASFLADHHTLCISVSQSGQTFPTIHASRILNQLLPGRVFAVCGSVDTKMALALGQRVALHSPFTRRVMTSCAGGRCAEPPSVVCVALHQTLSELLAFLVVRMRMTSVCASGRPLGMILSKDDMVDLRSVRDRFIDVSAPQLTGYDAEGRPYKSQHHFNLVQQGRRWALHVIESPTAWVLSLIHILATVVSGWPVVYAVVHGICLGAKATHAVDLALSKIALVIDSVIYMFLPIIYAVLLRAIQRRPLWHRMGKRTIVVADVPYVHQIIETFVSKMYALSYGIASVEVHGANPVDHFVHRFTHRVVRGLLIALGRPDGRLYSQTKSESWVLLGLLQAKVITSWGHQPEVVSIGHNPYHPSVVDHHLQLPTNRPRLLIEALEHNTGAVDPNQLWASRRHMVTSKFPLHHKAHELLQEMEDAAVDFTPYSQVIKCSTPAANGTITSSGAAANSRAGGQGNGYRAATATVPVSSGGGGGRGAASGPSTGMVKQHAGAGERRPMPRPPRPPLAPAPPPPPLALSTRAGASPSTKLVRSRTSRLIRGPCNAYSQLSGDAILNTPALEMRPLLGPDTKHLVGGHLLYGIFKKTELRNMWQKIGVVRQLASVLSTKQISESVAREAVAAVGSTLEDVLHKQTVMEQLLESRYLSLERLLAFMVMFHAMARRTADWWPLTFDIARSQSGLRVATTAAPVTASELEQSLAETLAGDVVEAAARRGEAAKRDRVRQILTSHLRKRSAAGGALGQRVL</sequence>
<gene>
    <name evidence="3" type="ORF">Vretifemale_5725</name>
    <name evidence="4" type="ORF">Vretimale_5776</name>
</gene>
<feature type="region of interest" description="Disordered" evidence="1">
    <location>
        <begin position="352"/>
        <end position="374"/>
    </location>
</feature>
<keyword evidence="5" id="KW-1185">Reference proteome</keyword>
<feature type="transmembrane region" description="Helical" evidence="2">
    <location>
        <begin position="33"/>
        <end position="54"/>
    </location>
</feature>
<feature type="region of interest" description="Disordered" evidence="1">
    <location>
        <begin position="1978"/>
        <end position="2067"/>
    </location>
</feature>
<dbReference type="EMBL" id="BNCP01000008">
    <property type="protein sequence ID" value="GIL76243.1"/>
    <property type="molecule type" value="Genomic_DNA"/>
</dbReference>
<feature type="transmembrane region" description="Helical" evidence="2">
    <location>
        <begin position="162"/>
        <end position="184"/>
    </location>
</feature>
<evidence type="ECO:0008006" key="6">
    <source>
        <dbReference type="Google" id="ProtNLM"/>
    </source>
</evidence>
<feature type="transmembrane region" description="Helical" evidence="2">
    <location>
        <begin position="1706"/>
        <end position="1730"/>
    </location>
</feature>
<proteinExistence type="predicted"/>
<evidence type="ECO:0000313" key="3">
    <source>
        <dbReference type="EMBL" id="GIL76243.1"/>
    </source>
</evidence>
<feature type="compositionally biased region" description="Low complexity" evidence="1">
    <location>
        <begin position="846"/>
        <end position="864"/>
    </location>
</feature>
<dbReference type="Proteomes" id="UP000722791">
    <property type="component" value="Unassembled WGS sequence"/>
</dbReference>
<keyword evidence="2" id="KW-0472">Membrane</keyword>
<feature type="transmembrane region" description="Helical" evidence="2">
    <location>
        <begin position="134"/>
        <end position="156"/>
    </location>
</feature>